<proteinExistence type="predicted"/>
<feature type="compositionally biased region" description="Pro residues" evidence="1">
    <location>
        <begin position="24"/>
        <end position="33"/>
    </location>
</feature>
<evidence type="ECO:0000256" key="1">
    <source>
        <dbReference type="SAM" id="MobiDB-lite"/>
    </source>
</evidence>
<keyword evidence="3" id="KW-1185">Reference proteome</keyword>
<feature type="region of interest" description="Disordered" evidence="1">
    <location>
        <begin position="135"/>
        <end position="160"/>
    </location>
</feature>
<sequence length="298" mass="32888">MPGLGLQKWQCKKCLKKRQLEPSPGAPQPPPRWPHLSRETMLQSSSLEGEIKPLNILIPIDDDIIILDGPPAPPPSGPIAKFPVPGRSTTIHPHEIRHTPPPLSHARAFTSSRSPSVTVVSIAGPRAHIAKMREQGRLAPPPTIEYKQSASGDRSELDVTAADRQSTLESAALSEAQPPAAILEEDPHNIDDLYGEIAPRFRSAPASAAASPVPAPVRRRAAITPLWYLDRDKKPVGDDEMEYICNKLAKIEKQRDEGKVPRRPRKCVATQLAGKKLRKKQERMVNYHVRDDGRGITR</sequence>
<accession>A0A5C2RPE1</accession>
<organism evidence="2 3">
    <name type="scientific">Lentinus tigrinus ALCF2SS1-6</name>
    <dbReference type="NCBI Taxonomy" id="1328759"/>
    <lineage>
        <taxon>Eukaryota</taxon>
        <taxon>Fungi</taxon>
        <taxon>Dikarya</taxon>
        <taxon>Basidiomycota</taxon>
        <taxon>Agaricomycotina</taxon>
        <taxon>Agaricomycetes</taxon>
        <taxon>Polyporales</taxon>
        <taxon>Polyporaceae</taxon>
        <taxon>Lentinus</taxon>
    </lineage>
</organism>
<gene>
    <name evidence="2" type="ORF">L227DRAFT_616984</name>
</gene>
<name>A0A5C2RPE1_9APHY</name>
<dbReference type="STRING" id="1328759.A0A5C2RPE1"/>
<evidence type="ECO:0000313" key="3">
    <source>
        <dbReference type="Proteomes" id="UP000313359"/>
    </source>
</evidence>
<evidence type="ECO:0000313" key="2">
    <source>
        <dbReference type="EMBL" id="RPD53492.1"/>
    </source>
</evidence>
<dbReference type="OrthoDB" id="2756390at2759"/>
<feature type="region of interest" description="Disordered" evidence="1">
    <location>
        <begin position="16"/>
        <end position="45"/>
    </location>
</feature>
<dbReference type="Proteomes" id="UP000313359">
    <property type="component" value="Unassembled WGS sequence"/>
</dbReference>
<dbReference type="EMBL" id="ML122321">
    <property type="protein sequence ID" value="RPD53492.1"/>
    <property type="molecule type" value="Genomic_DNA"/>
</dbReference>
<protein>
    <submittedName>
        <fullName evidence="2">Uncharacterized protein</fullName>
    </submittedName>
</protein>
<reference evidence="2" key="1">
    <citation type="journal article" date="2018" name="Genome Biol. Evol.">
        <title>Genomics and development of Lentinus tigrinus, a white-rot wood-decaying mushroom with dimorphic fruiting bodies.</title>
        <authorList>
            <person name="Wu B."/>
            <person name="Xu Z."/>
            <person name="Knudson A."/>
            <person name="Carlson A."/>
            <person name="Chen N."/>
            <person name="Kovaka S."/>
            <person name="LaButti K."/>
            <person name="Lipzen A."/>
            <person name="Pennachio C."/>
            <person name="Riley R."/>
            <person name="Schakwitz W."/>
            <person name="Umezawa K."/>
            <person name="Ohm R.A."/>
            <person name="Grigoriev I.V."/>
            <person name="Nagy L.G."/>
            <person name="Gibbons J."/>
            <person name="Hibbett D."/>
        </authorList>
    </citation>
    <scope>NUCLEOTIDE SEQUENCE [LARGE SCALE GENOMIC DNA]</scope>
    <source>
        <strain evidence="2">ALCF2SS1-6</strain>
    </source>
</reference>
<dbReference type="AlphaFoldDB" id="A0A5C2RPE1"/>